<evidence type="ECO:0000313" key="3">
    <source>
        <dbReference type="EnsemblMetazoa" id="CLYHEMP012832.1"/>
    </source>
</evidence>
<dbReference type="InterPro" id="IPR005225">
    <property type="entry name" value="Small_GTP-bd"/>
</dbReference>
<keyword evidence="1" id="KW-0547">Nucleotide-binding</keyword>
<protein>
    <submittedName>
        <fullName evidence="3">Uncharacterized protein</fullName>
    </submittedName>
</protein>
<dbReference type="InterPro" id="IPR001806">
    <property type="entry name" value="Small_GTPase"/>
</dbReference>
<dbReference type="RefSeq" id="XP_066936700.1">
    <property type="nucleotide sequence ID" value="XM_067080599.1"/>
</dbReference>
<sequence length="207" mass="23525">MPGESSATPTNYQLVLLGDHGAGKSSIFTRFKEDPFKTTFEDYSFDQTIKEFTRNNRQMQLQLYDTAGMERAGDMTSSYFRTVDGVLLVYSCTDNETLVNIKSRWVENCKRYCKDNTLFFVVGTKIDNCDSITVKEDYPKEMLQSLPIKIENFYRISSKEGTNFDSFIDNVIDIILANRDVNGNDIPDGGRVDITKHCEKKSSCGCS</sequence>
<dbReference type="PROSITE" id="PS51419">
    <property type="entry name" value="RAB"/>
    <property type="match status" value="1"/>
</dbReference>
<dbReference type="SMART" id="SM00175">
    <property type="entry name" value="RAB"/>
    <property type="match status" value="1"/>
</dbReference>
<reference evidence="3" key="1">
    <citation type="submission" date="2021-01" db="UniProtKB">
        <authorList>
            <consortium name="EnsemblMetazoa"/>
        </authorList>
    </citation>
    <scope>IDENTIFICATION</scope>
</reference>
<name>A0A7M5WTD0_9CNID</name>
<evidence type="ECO:0000256" key="1">
    <source>
        <dbReference type="ARBA" id="ARBA00022741"/>
    </source>
</evidence>
<dbReference type="InterPro" id="IPR027417">
    <property type="entry name" value="P-loop_NTPase"/>
</dbReference>
<dbReference type="PROSITE" id="PS51421">
    <property type="entry name" value="RAS"/>
    <property type="match status" value="1"/>
</dbReference>
<dbReference type="PRINTS" id="PR00449">
    <property type="entry name" value="RASTRNSFRMNG"/>
</dbReference>
<evidence type="ECO:0000313" key="4">
    <source>
        <dbReference type="Proteomes" id="UP000594262"/>
    </source>
</evidence>
<keyword evidence="2" id="KW-0342">GTP-binding</keyword>
<dbReference type="FunFam" id="3.40.50.300:FF:001447">
    <property type="entry name" value="Ras-related protein Rab-1B"/>
    <property type="match status" value="1"/>
</dbReference>
<dbReference type="CDD" id="cd00154">
    <property type="entry name" value="Rab"/>
    <property type="match status" value="1"/>
</dbReference>
<dbReference type="SMART" id="SM00174">
    <property type="entry name" value="RHO"/>
    <property type="match status" value="1"/>
</dbReference>
<organism evidence="3 4">
    <name type="scientific">Clytia hemisphaerica</name>
    <dbReference type="NCBI Taxonomy" id="252671"/>
    <lineage>
        <taxon>Eukaryota</taxon>
        <taxon>Metazoa</taxon>
        <taxon>Cnidaria</taxon>
        <taxon>Hydrozoa</taxon>
        <taxon>Hydroidolina</taxon>
        <taxon>Leptothecata</taxon>
        <taxon>Obeliida</taxon>
        <taxon>Clytiidae</taxon>
        <taxon>Clytia</taxon>
    </lineage>
</organism>
<dbReference type="Proteomes" id="UP000594262">
    <property type="component" value="Unplaced"/>
</dbReference>
<proteinExistence type="predicted"/>
<dbReference type="PANTHER" id="PTHR47977">
    <property type="entry name" value="RAS-RELATED PROTEIN RAB"/>
    <property type="match status" value="1"/>
</dbReference>
<accession>A0A7M5WTD0</accession>
<dbReference type="EnsemblMetazoa" id="CLYHEMT012832.1">
    <property type="protein sequence ID" value="CLYHEMP012832.1"/>
    <property type="gene ID" value="CLYHEMG012832"/>
</dbReference>
<dbReference type="SUPFAM" id="SSF52540">
    <property type="entry name" value="P-loop containing nucleoside triphosphate hydrolases"/>
    <property type="match status" value="1"/>
</dbReference>
<dbReference type="SMART" id="SM00173">
    <property type="entry name" value="RAS"/>
    <property type="match status" value="1"/>
</dbReference>
<keyword evidence="4" id="KW-1185">Reference proteome</keyword>
<dbReference type="GO" id="GO:0003924">
    <property type="term" value="F:GTPase activity"/>
    <property type="evidence" value="ECO:0007669"/>
    <property type="project" value="InterPro"/>
</dbReference>
<dbReference type="Gene3D" id="3.40.50.300">
    <property type="entry name" value="P-loop containing nucleotide triphosphate hydrolases"/>
    <property type="match status" value="1"/>
</dbReference>
<dbReference type="InterPro" id="IPR050227">
    <property type="entry name" value="Rab"/>
</dbReference>
<dbReference type="GeneID" id="136824610"/>
<dbReference type="GO" id="GO:0005525">
    <property type="term" value="F:GTP binding"/>
    <property type="evidence" value="ECO:0007669"/>
    <property type="project" value="UniProtKB-KW"/>
</dbReference>
<dbReference type="Pfam" id="PF00071">
    <property type="entry name" value="Ras"/>
    <property type="match status" value="1"/>
</dbReference>
<evidence type="ECO:0000256" key="2">
    <source>
        <dbReference type="ARBA" id="ARBA00023134"/>
    </source>
</evidence>
<dbReference type="AlphaFoldDB" id="A0A7M5WTD0"/>
<dbReference type="OrthoDB" id="28034at2759"/>
<dbReference type="NCBIfam" id="TIGR00231">
    <property type="entry name" value="small_GTP"/>
    <property type="match status" value="1"/>
</dbReference>